<dbReference type="GO" id="GO:0009116">
    <property type="term" value="P:nucleoside metabolic process"/>
    <property type="evidence" value="ECO:0007669"/>
    <property type="project" value="InterPro"/>
</dbReference>
<dbReference type="GO" id="GO:0019284">
    <property type="term" value="P:L-methionine salvage from S-adenosylmethionine"/>
    <property type="evidence" value="ECO:0007669"/>
    <property type="project" value="TreeGrafter"/>
</dbReference>
<feature type="domain" description="Nucleoside phosphorylase" evidence="3">
    <location>
        <begin position="62"/>
        <end position="238"/>
    </location>
</feature>
<name>A0A1C4YPZ6_9ACTN</name>
<evidence type="ECO:0000256" key="2">
    <source>
        <dbReference type="NCBIfam" id="TIGR03664"/>
    </source>
</evidence>
<reference evidence="5" key="1">
    <citation type="submission" date="2016-06" db="EMBL/GenBank/DDBJ databases">
        <authorList>
            <person name="Varghese N."/>
            <person name="Submissions Spin"/>
        </authorList>
    </citation>
    <scope>NUCLEOTIDE SEQUENCE [LARGE SCALE GENOMIC DNA]</scope>
    <source>
        <strain evidence="5">DSM 43168</strain>
    </source>
</reference>
<dbReference type="AlphaFoldDB" id="A0A1C4YPZ6"/>
<dbReference type="GO" id="GO:0008782">
    <property type="term" value="F:adenosylhomocysteine nucleosidase activity"/>
    <property type="evidence" value="ECO:0007669"/>
    <property type="project" value="TreeGrafter"/>
</dbReference>
<dbReference type="NCBIfam" id="NF006087">
    <property type="entry name" value="PRK08236.1"/>
    <property type="match status" value="1"/>
</dbReference>
<dbReference type="EC" id="3.2.2.26" evidence="1 2"/>
<dbReference type="RefSeq" id="WP_074475252.1">
    <property type="nucleotide sequence ID" value="NZ_FMCT01000006.1"/>
</dbReference>
<dbReference type="NCBIfam" id="TIGR03664">
    <property type="entry name" value="fut_nucase"/>
    <property type="match status" value="1"/>
</dbReference>
<dbReference type="STRING" id="47853.TK50_04190"/>
<evidence type="ECO:0000313" key="4">
    <source>
        <dbReference type="EMBL" id="SCF22829.1"/>
    </source>
</evidence>
<dbReference type="SUPFAM" id="SSF53167">
    <property type="entry name" value="Purine and uridine phosphorylases"/>
    <property type="match status" value="1"/>
</dbReference>
<dbReference type="PANTHER" id="PTHR46832:SF2">
    <property type="entry name" value="FUTALOSINE HYDROLASE"/>
    <property type="match status" value="1"/>
</dbReference>
<dbReference type="InterPro" id="IPR000845">
    <property type="entry name" value="Nucleoside_phosphorylase_d"/>
</dbReference>
<dbReference type="InterPro" id="IPR035994">
    <property type="entry name" value="Nucleoside_phosphorylase_sf"/>
</dbReference>
<keyword evidence="1" id="KW-0474">Menaquinone biosynthesis</keyword>
<dbReference type="InterPro" id="IPR019963">
    <property type="entry name" value="FL_hydrolase_MqnB"/>
</dbReference>
<evidence type="ECO:0000259" key="3">
    <source>
        <dbReference type="Pfam" id="PF01048"/>
    </source>
</evidence>
<comment type="function">
    <text evidence="1">Catalyzes the hydrolysis of futalosine (FL) to dehypoxanthine futalosine (DHFL) and hypoxanthine, a step in the biosynthesis of menaquinone (MK, vitamin K2).</text>
</comment>
<comment type="pathway">
    <text evidence="1">Quinol/quinone metabolism; menaquinone biosynthesis.</text>
</comment>
<dbReference type="Gene3D" id="3.40.50.1580">
    <property type="entry name" value="Nucleoside phosphorylase domain"/>
    <property type="match status" value="1"/>
</dbReference>
<dbReference type="UniPathway" id="UPA00079"/>
<protein>
    <recommendedName>
        <fullName evidence="1 2">Futalosine hydrolase</fullName>
        <shortName evidence="1">FL hydrolase</shortName>
        <ecNumber evidence="1 2">3.2.2.26</ecNumber>
    </recommendedName>
    <alternativeName>
        <fullName evidence="1">Futalosine nucleosidase</fullName>
    </alternativeName>
    <alternativeName>
        <fullName evidence="1">Menaquinone biosynthetic enzyme MqnB</fullName>
    </alternativeName>
</protein>
<evidence type="ECO:0000313" key="5">
    <source>
        <dbReference type="Proteomes" id="UP000183585"/>
    </source>
</evidence>
<comment type="catalytic activity">
    <reaction evidence="1">
        <text>futalosine + H2O = dehypoxanthine futalosine + hypoxanthine</text>
        <dbReference type="Rhea" id="RHEA:25904"/>
        <dbReference type="ChEBI" id="CHEBI:15377"/>
        <dbReference type="ChEBI" id="CHEBI:17368"/>
        <dbReference type="ChEBI" id="CHEBI:58863"/>
        <dbReference type="ChEBI" id="CHEBI:58864"/>
        <dbReference type="EC" id="3.2.2.26"/>
    </reaction>
</comment>
<comment type="similarity">
    <text evidence="1">Belongs to the PNP/UDP phosphorylase family. Futalosine hydrolase subfamily.</text>
</comment>
<dbReference type="HAMAP" id="MF_00991">
    <property type="entry name" value="MqnB"/>
    <property type="match status" value="1"/>
</dbReference>
<sequence>MTGLLVVTAVPAEAEAIRAGLSAPPAGAAPHAAAPAGTSPAAVGVTVVPVGVTAVPALVPVGVTVVPVGVGPAAAGAATARLLALAEAAGRPYRAVVSAGIAGGFVGRVAVGATVLASRSVAADLGAESPTGFIPVDQLGMPAELLGAGTAVPADPGLLGALRAALPAATVGTVLTVSTVTGTAASSAALADRHPDAVAEAMEGYGVAVAAAQAGLPFAELRTVSNPIGPRDRGAWRMREAFAALTASAVALGQAVAGPVQG</sequence>
<dbReference type="GO" id="GO:0008930">
    <property type="term" value="F:methylthioadenosine nucleosidase activity"/>
    <property type="evidence" value="ECO:0007669"/>
    <property type="project" value="TreeGrafter"/>
</dbReference>
<dbReference type="GO" id="GO:0009234">
    <property type="term" value="P:menaquinone biosynthetic process"/>
    <property type="evidence" value="ECO:0007669"/>
    <property type="project" value="UniProtKB-UniRule"/>
</dbReference>
<accession>A0A1C4YPZ6</accession>
<dbReference type="Proteomes" id="UP000183585">
    <property type="component" value="Unassembled WGS sequence"/>
</dbReference>
<dbReference type="EMBL" id="FMCT01000006">
    <property type="protein sequence ID" value="SCF22829.1"/>
    <property type="molecule type" value="Genomic_DNA"/>
</dbReference>
<evidence type="ECO:0000256" key="1">
    <source>
        <dbReference type="HAMAP-Rule" id="MF_00991"/>
    </source>
</evidence>
<dbReference type="PANTHER" id="PTHR46832">
    <property type="entry name" value="5'-METHYLTHIOADENOSINE/S-ADENOSYLHOMOCYSTEINE NUCLEOSIDASE"/>
    <property type="match status" value="1"/>
</dbReference>
<proteinExistence type="inferred from homology"/>
<keyword evidence="1 4" id="KW-0378">Hydrolase</keyword>
<dbReference type="Pfam" id="PF01048">
    <property type="entry name" value="PNP_UDP_1"/>
    <property type="match status" value="1"/>
</dbReference>
<keyword evidence="5" id="KW-1185">Reference proteome</keyword>
<dbReference type="GO" id="GO:0005829">
    <property type="term" value="C:cytosol"/>
    <property type="evidence" value="ECO:0007669"/>
    <property type="project" value="TreeGrafter"/>
</dbReference>
<organism evidence="4 5">
    <name type="scientific">Micromonospora carbonacea</name>
    <dbReference type="NCBI Taxonomy" id="47853"/>
    <lineage>
        <taxon>Bacteria</taxon>
        <taxon>Bacillati</taxon>
        <taxon>Actinomycetota</taxon>
        <taxon>Actinomycetes</taxon>
        <taxon>Micromonosporales</taxon>
        <taxon>Micromonosporaceae</taxon>
        <taxon>Micromonospora</taxon>
    </lineage>
</organism>
<gene>
    <name evidence="1" type="primary">mqnB</name>
    <name evidence="4" type="ORF">GA0070563_106335</name>
</gene>